<dbReference type="PANTHER" id="PTHR10625">
    <property type="entry name" value="HISTONE DEACETYLASE HDAC1-RELATED"/>
    <property type="match status" value="1"/>
</dbReference>
<comment type="caution">
    <text evidence="3">The sequence shown here is derived from an EMBL/GenBank/DDBJ whole genome shotgun (WGS) entry which is preliminary data.</text>
</comment>
<dbReference type="GO" id="GO:0040029">
    <property type="term" value="P:epigenetic regulation of gene expression"/>
    <property type="evidence" value="ECO:0007669"/>
    <property type="project" value="TreeGrafter"/>
</dbReference>
<dbReference type="AlphaFoldDB" id="A0A512ISK7"/>
<feature type="domain" description="Histone deacetylase" evidence="2">
    <location>
        <begin position="20"/>
        <end position="310"/>
    </location>
</feature>
<proteinExistence type="inferred from homology"/>
<sequence length="316" mass="33771">MQTLLLAHPAFARHDTGFGHPERPARMEAIGRALAGPAFSDLRREEAPLREDVEAQIRLAHDPAYLDRLKALATDPAALPTHLNPDTVMSAGTWEAALRGVGAGLRAVDAVLDPGSGLRNAFCQVRPCGHHAEHDRAMGFCLFSNVAIAALYARKRHGLERIAVVDFDVHHGNGTQQIFWPDKNLFYGSTHQMPWFPGTGAVSERGVGNIHNAPLKAGDGGAAFRAALGENILPALHAFRPELILVSAGFDAHADDPLGRLRLEAADFAWATRVINDAAHTHCGGRVVSVLEGGYKLDSLAACTAVHVSGLIEGAQ</sequence>
<dbReference type="PRINTS" id="PR01270">
    <property type="entry name" value="HDASUPER"/>
</dbReference>
<protein>
    <submittedName>
        <fullName evidence="3">Acetoin utilization protein</fullName>
    </submittedName>
</protein>
<dbReference type="Pfam" id="PF00850">
    <property type="entry name" value="Hist_deacetyl"/>
    <property type="match status" value="1"/>
</dbReference>
<name>A0A512ISK7_9HYPH</name>
<dbReference type="GO" id="GO:0004407">
    <property type="term" value="F:histone deacetylase activity"/>
    <property type="evidence" value="ECO:0007669"/>
    <property type="project" value="TreeGrafter"/>
</dbReference>
<dbReference type="CDD" id="cd11599">
    <property type="entry name" value="HDAC_classII_2"/>
    <property type="match status" value="1"/>
</dbReference>
<dbReference type="InterPro" id="IPR000286">
    <property type="entry name" value="HDACs"/>
</dbReference>
<evidence type="ECO:0000259" key="2">
    <source>
        <dbReference type="Pfam" id="PF00850"/>
    </source>
</evidence>
<comment type="similarity">
    <text evidence="1">Belongs to the histone deacetylase family.</text>
</comment>
<dbReference type="SUPFAM" id="SSF52768">
    <property type="entry name" value="Arginase/deacetylase"/>
    <property type="match status" value="1"/>
</dbReference>
<accession>A0A512ISK7</accession>
<organism evidence="3 4">
    <name type="scientific">Methylobacterium haplocladii</name>
    <dbReference type="NCBI Taxonomy" id="1176176"/>
    <lineage>
        <taxon>Bacteria</taxon>
        <taxon>Pseudomonadati</taxon>
        <taxon>Pseudomonadota</taxon>
        <taxon>Alphaproteobacteria</taxon>
        <taxon>Hyphomicrobiales</taxon>
        <taxon>Methylobacteriaceae</taxon>
        <taxon>Methylobacterium</taxon>
    </lineage>
</organism>
<dbReference type="InterPro" id="IPR023801">
    <property type="entry name" value="His_deacetylse_dom"/>
</dbReference>
<keyword evidence="4" id="KW-1185">Reference proteome</keyword>
<dbReference type="InterPro" id="IPR023696">
    <property type="entry name" value="Ureohydrolase_dom_sf"/>
</dbReference>
<reference evidence="3 4" key="1">
    <citation type="submission" date="2019-07" db="EMBL/GenBank/DDBJ databases">
        <title>Whole genome shotgun sequence of Methylobacterium haplocladii NBRC 107714.</title>
        <authorList>
            <person name="Hosoyama A."/>
            <person name="Uohara A."/>
            <person name="Ohji S."/>
            <person name="Ichikawa N."/>
        </authorList>
    </citation>
    <scope>NUCLEOTIDE SEQUENCE [LARGE SCALE GENOMIC DNA]</scope>
    <source>
        <strain evidence="3 4">NBRC 107714</strain>
    </source>
</reference>
<dbReference type="EMBL" id="BJZT01000033">
    <property type="protein sequence ID" value="GEP00685.1"/>
    <property type="molecule type" value="Genomic_DNA"/>
</dbReference>
<dbReference type="Gene3D" id="3.40.800.20">
    <property type="entry name" value="Histone deacetylase domain"/>
    <property type="match status" value="1"/>
</dbReference>
<dbReference type="OrthoDB" id="9808367at2"/>
<gene>
    <name evidence="3" type="ORF">MHA02_30720</name>
</gene>
<dbReference type="PANTHER" id="PTHR10625:SF10">
    <property type="entry name" value="HISTONE DEACETYLASE HDAC1"/>
    <property type="match status" value="1"/>
</dbReference>
<evidence type="ECO:0000313" key="3">
    <source>
        <dbReference type="EMBL" id="GEP00685.1"/>
    </source>
</evidence>
<evidence type="ECO:0000256" key="1">
    <source>
        <dbReference type="ARBA" id="ARBA00005947"/>
    </source>
</evidence>
<evidence type="ECO:0000313" key="4">
    <source>
        <dbReference type="Proteomes" id="UP000321258"/>
    </source>
</evidence>
<dbReference type="InterPro" id="IPR037138">
    <property type="entry name" value="His_deacetylse_dom_sf"/>
</dbReference>
<dbReference type="Proteomes" id="UP000321258">
    <property type="component" value="Unassembled WGS sequence"/>
</dbReference>
<dbReference type="RefSeq" id="WP_147080186.1">
    <property type="nucleotide sequence ID" value="NZ_BJZT01000033.1"/>
</dbReference>